<dbReference type="Proteomes" id="UP000035704">
    <property type="component" value="Chromosome"/>
</dbReference>
<dbReference type="OrthoDB" id="9783597at2"/>
<evidence type="ECO:0000313" key="2">
    <source>
        <dbReference type="Proteomes" id="UP000035704"/>
    </source>
</evidence>
<evidence type="ECO:0000313" key="1">
    <source>
        <dbReference type="EMBL" id="AKL94290.1"/>
    </source>
</evidence>
<dbReference type="AlphaFoldDB" id="A0A0D8IA82"/>
<reference evidence="1 2" key="1">
    <citation type="submission" date="2014-10" db="EMBL/GenBank/DDBJ databases">
        <title>Genome sequence of Clostridium aceticum DSM 1496.</title>
        <authorList>
            <person name="Poehlein A."/>
            <person name="Schiel-Bengelsdorf B."/>
            <person name="Gottschalk G."/>
            <person name="Duerre P."/>
            <person name="Daniel R."/>
        </authorList>
    </citation>
    <scope>NUCLEOTIDE SEQUENCE [LARGE SCALE GENOMIC DNA]</scope>
    <source>
        <strain evidence="1 2">DSM 1496</strain>
    </source>
</reference>
<dbReference type="InterPro" id="IPR025374">
    <property type="entry name" value="DUF4364"/>
</dbReference>
<dbReference type="PATRIC" id="fig|84022.5.peg.1272"/>
<keyword evidence="2" id="KW-1185">Reference proteome</keyword>
<protein>
    <submittedName>
        <fullName evidence="1">Uncharacterized protein</fullName>
    </submittedName>
</protein>
<dbReference type="InterPro" id="IPR036388">
    <property type="entry name" value="WH-like_DNA-bd_sf"/>
</dbReference>
<dbReference type="EMBL" id="CP009687">
    <property type="protein sequence ID" value="AKL94290.1"/>
    <property type="molecule type" value="Genomic_DNA"/>
</dbReference>
<dbReference type="Gene3D" id="1.10.10.10">
    <property type="entry name" value="Winged helix-like DNA-binding domain superfamily/Winged helix DNA-binding domain"/>
    <property type="match status" value="1"/>
</dbReference>
<dbReference type="KEGG" id="cace:CACET_c07800"/>
<proteinExistence type="predicted"/>
<dbReference type="RefSeq" id="WP_044825781.1">
    <property type="nucleotide sequence ID" value="NZ_CP009687.1"/>
</dbReference>
<dbReference type="Pfam" id="PF14277">
    <property type="entry name" value="DUF4364"/>
    <property type="match status" value="1"/>
</dbReference>
<accession>A0A0D8IA82</accession>
<sequence>MFVDTPEQLAEKKLLLLYILDQAEGSLTNSLITQFILENDIMNYFMLQQFLSELKEADFVSEEEKSHSQLFSITNKGKNTLNYFINRIPKNQKKEIHTYVRIQKEKQQAKMEIRGDYLKLEENKYAIRLTMAENNMSIIDLKLNVLQEEQAKNICSNWKRNPKALYSELMKLLSL</sequence>
<gene>
    <name evidence="1" type="ORF">CACET_c07800</name>
</gene>
<name>A0A0D8IA82_9CLOT</name>
<dbReference type="STRING" id="84022.CACET_c07800"/>
<organism evidence="1 2">
    <name type="scientific">Clostridium aceticum</name>
    <dbReference type="NCBI Taxonomy" id="84022"/>
    <lineage>
        <taxon>Bacteria</taxon>
        <taxon>Bacillati</taxon>
        <taxon>Bacillota</taxon>
        <taxon>Clostridia</taxon>
        <taxon>Eubacteriales</taxon>
        <taxon>Clostridiaceae</taxon>
        <taxon>Clostridium</taxon>
    </lineage>
</organism>